<name>A0A919MEM7_9ACTN</name>
<accession>A0A919MEM7</accession>
<evidence type="ECO:0000313" key="2">
    <source>
        <dbReference type="Proteomes" id="UP000619479"/>
    </source>
</evidence>
<dbReference type="Proteomes" id="UP000619479">
    <property type="component" value="Unassembled WGS sequence"/>
</dbReference>
<dbReference type="AlphaFoldDB" id="A0A919MEM7"/>
<reference evidence="1" key="1">
    <citation type="submission" date="2021-01" db="EMBL/GenBank/DDBJ databases">
        <title>Whole genome shotgun sequence of Actinoplanes cyaneus NBRC 14990.</title>
        <authorList>
            <person name="Komaki H."/>
            <person name="Tamura T."/>
        </authorList>
    </citation>
    <scope>NUCLEOTIDE SEQUENCE</scope>
    <source>
        <strain evidence="1">NBRC 14990</strain>
    </source>
</reference>
<dbReference type="RefSeq" id="WP_203747515.1">
    <property type="nucleotide sequence ID" value="NZ_BAAAUC010000022.1"/>
</dbReference>
<evidence type="ECO:0000313" key="1">
    <source>
        <dbReference type="EMBL" id="GID68331.1"/>
    </source>
</evidence>
<keyword evidence="2" id="KW-1185">Reference proteome</keyword>
<comment type="caution">
    <text evidence="1">The sequence shown here is derived from an EMBL/GenBank/DDBJ whole genome shotgun (WGS) entry which is preliminary data.</text>
</comment>
<protein>
    <submittedName>
        <fullName evidence="1">Uncharacterized protein</fullName>
    </submittedName>
</protein>
<gene>
    <name evidence="1" type="ORF">Acy02nite_62120</name>
</gene>
<organism evidence="1 2">
    <name type="scientific">Actinoplanes cyaneus</name>
    <dbReference type="NCBI Taxonomy" id="52696"/>
    <lineage>
        <taxon>Bacteria</taxon>
        <taxon>Bacillati</taxon>
        <taxon>Actinomycetota</taxon>
        <taxon>Actinomycetes</taxon>
        <taxon>Micromonosporales</taxon>
        <taxon>Micromonosporaceae</taxon>
        <taxon>Actinoplanes</taxon>
    </lineage>
</organism>
<sequence length="257" mass="29253">MTAAENRWYQRWFPGWDDPGSGEDAQVVTAQPVREGRFSTELSSRDRGLPFSASFVLRWQGQEQTFLAAKRDLHQWAVDRSSRLRVTDSEYLDAVLNLQLCQQWVRRIDADTRIISAEAAVQVDPDVLNTYAEMQAIRRRAAVERLRWETDLEELRFLREHVFSRPEVARSYWLKNHLDRPGDFNPAPFDKIAASFAASPEASVSARIAGLVGDFISGLNEEQRGYLIGQIGQVFSSYSRNDLSELVSDADSPDAVR</sequence>
<dbReference type="EMBL" id="BOMH01000045">
    <property type="protein sequence ID" value="GID68331.1"/>
    <property type="molecule type" value="Genomic_DNA"/>
</dbReference>
<proteinExistence type="predicted"/>